<dbReference type="PANTHER" id="PTHR10655">
    <property type="entry name" value="LYSOPHOSPHOLIPASE-RELATED"/>
    <property type="match status" value="1"/>
</dbReference>
<evidence type="ECO:0000313" key="5">
    <source>
        <dbReference type="Proteomes" id="UP001500279"/>
    </source>
</evidence>
<name>A0ABP3V5H2_9BURK</name>
<dbReference type="Proteomes" id="UP001500279">
    <property type="component" value="Unassembled WGS sequence"/>
</dbReference>
<evidence type="ECO:0000259" key="3">
    <source>
        <dbReference type="Pfam" id="PF02230"/>
    </source>
</evidence>
<dbReference type="InterPro" id="IPR029058">
    <property type="entry name" value="AB_hydrolase_fold"/>
</dbReference>
<keyword evidence="2" id="KW-0378">Hydrolase</keyword>
<gene>
    <name evidence="4" type="primary">ypfH</name>
    <name evidence="4" type="ORF">GCM10009107_17910</name>
</gene>
<dbReference type="Pfam" id="PF02230">
    <property type="entry name" value="Abhydrolase_2"/>
    <property type="match status" value="1"/>
</dbReference>
<dbReference type="PANTHER" id="PTHR10655:SF17">
    <property type="entry name" value="LYSOPHOSPHOLIPASE-LIKE PROTEIN 1"/>
    <property type="match status" value="1"/>
</dbReference>
<sequence>MNKVMTWLPAEGRPEQLMLLLHGVGSNAAGMAPLARLVQKEFPQAAIVAPEGFSPFDGDPTGQARQWFSVQGVTEENRVTRVAEVLPALADWVHAMQQETGLGPAATALWGFSQGSIMALSLVQAHDGIAGRVLAFAGRYPALPDVAPQHTTLHFFHGSADTVIPEVHARAAIERLGELHGDATIDIAEGVGHEINGHLLQCAILRLRSHIPHRSWAAAMGAVPGLAGRLPAEDEED</sequence>
<dbReference type="NCBIfam" id="NF008525">
    <property type="entry name" value="PRK11460.1"/>
    <property type="match status" value="1"/>
</dbReference>
<dbReference type="InterPro" id="IPR050565">
    <property type="entry name" value="LYPA1-2/EST-like"/>
</dbReference>
<accession>A0ABP3V5H2</accession>
<dbReference type="Gene3D" id="3.40.50.1820">
    <property type="entry name" value="alpha/beta hydrolase"/>
    <property type="match status" value="1"/>
</dbReference>
<comment type="caution">
    <text evidence="4">The sequence shown here is derived from an EMBL/GenBank/DDBJ whole genome shotgun (WGS) entry which is preliminary data.</text>
</comment>
<protein>
    <submittedName>
        <fullName evidence="4">Esterase</fullName>
    </submittedName>
</protein>
<feature type="domain" description="Phospholipase/carboxylesterase/thioesterase" evidence="3">
    <location>
        <begin position="11"/>
        <end position="207"/>
    </location>
</feature>
<comment type="similarity">
    <text evidence="1">Belongs to the AB hydrolase superfamily. AB hydrolase 2 family.</text>
</comment>
<dbReference type="RefSeq" id="WP_141290034.1">
    <property type="nucleotide sequence ID" value="NZ_VIDT01000517.1"/>
</dbReference>
<dbReference type="InterPro" id="IPR003140">
    <property type="entry name" value="PLipase/COase/thioEstase"/>
</dbReference>
<evidence type="ECO:0000313" key="4">
    <source>
        <dbReference type="EMBL" id="GAA0748427.1"/>
    </source>
</evidence>
<evidence type="ECO:0000256" key="2">
    <source>
        <dbReference type="ARBA" id="ARBA00022801"/>
    </source>
</evidence>
<evidence type="ECO:0000256" key="1">
    <source>
        <dbReference type="ARBA" id="ARBA00006499"/>
    </source>
</evidence>
<dbReference type="EMBL" id="BAAAEW010000008">
    <property type="protein sequence ID" value="GAA0748427.1"/>
    <property type="molecule type" value="Genomic_DNA"/>
</dbReference>
<dbReference type="SUPFAM" id="SSF53474">
    <property type="entry name" value="alpha/beta-Hydrolases"/>
    <property type="match status" value="1"/>
</dbReference>
<reference evidence="5" key="1">
    <citation type="journal article" date="2019" name="Int. J. Syst. Evol. Microbiol.">
        <title>The Global Catalogue of Microorganisms (GCM) 10K type strain sequencing project: providing services to taxonomists for standard genome sequencing and annotation.</title>
        <authorList>
            <consortium name="The Broad Institute Genomics Platform"/>
            <consortium name="The Broad Institute Genome Sequencing Center for Infectious Disease"/>
            <person name="Wu L."/>
            <person name="Ma J."/>
        </authorList>
    </citation>
    <scope>NUCLEOTIDE SEQUENCE [LARGE SCALE GENOMIC DNA]</scope>
    <source>
        <strain evidence="5">JCM 15503</strain>
    </source>
</reference>
<organism evidence="4 5">
    <name type="scientific">Ideonella azotifigens</name>
    <dbReference type="NCBI Taxonomy" id="513160"/>
    <lineage>
        <taxon>Bacteria</taxon>
        <taxon>Pseudomonadati</taxon>
        <taxon>Pseudomonadota</taxon>
        <taxon>Betaproteobacteria</taxon>
        <taxon>Burkholderiales</taxon>
        <taxon>Sphaerotilaceae</taxon>
        <taxon>Ideonella</taxon>
    </lineage>
</organism>
<keyword evidence="5" id="KW-1185">Reference proteome</keyword>
<proteinExistence type="inferred from homology"/>